<keyword evidence="1 4" id="KW-0436">Ligase</keyword>
<dbReference type="Gene3D" id="3.30.590.20">
    <property type="match status" value="1"/>
</dbReference>
<proteinExistence type="inferred from homology"/>
<dbReference type="GO" id="GO:0004357">
    <property type="term" value="F:glutamate-cysteine ligase activity"/>
    <property type="evidence" value="ECO:0007669"/>
    <property type="project" value="UniProtKB-EC"/>
</dbReference>
<dbReference type="NCBIfam" id="TIGR02050">
    <property type="entry name" value="gshA_cyan_rel"/>
    <property type="match status" value="1"/>
</dbReference>
<dbReference type="InterPro" id="IPR011793">
    <property type="entry name" value="YbdK"/>
</dbReference>
<dbReference type="InterPro" id="IPR050141">
    <property type="entry name" value="GCL_type2/YbdK_subfam"/>
</dbReference>
<evidence type="ECO:0000256" key="3">
    <source>
        <dbReference type="ARBA" id="ARBA00022840"/>
    </source>
</evidence>
<dbReference type="GO" id="GO:0005524">
    <property type="term" value="F:ATP binding"/>
    <property type="evidence" value="ECO:0007669"/>
    <property type="project" value="UniProtKB-KW"/>
</dbReference>
<evidence type="ECO:0000256" key="2">
    <source>
        <dbReference type="ARBA" id="ARBA00022741"/>
    </source>
</evidence>
<reference evidence="5" key="1">
    <citation type="submission" date="2020-06" db="EMBL/GenBank/DDBJ databases">
        <title>Legume-microbial interactions unlock mineral nutrients during tropical forest succession.</title>
        <authorList>
            <person name="Epihov D.Z."/>
        </authorList>
    </citation>
    <scope>NUCLEOTIDE SEQUENCE [LARGE SCALE GENOMIC DNA]</scope>
    <source>
        <strain evidence="5">Pan2503</strain>
    </source>
</reference>
<dbReference type="PANTHER" id="PTHR36510">
    <property type="entry name" value="GLUTAMATE--CYSTEINE LIGASE 2-RELATED"/>
    <property type="match status" value="1"/>
</dbReference>
<keyword evidence="6" id="KW-1185">Reference proteome</keyword>
<dbReference type="Pfam" id="PF04107">
    <property type="entry name" value="GCS2"/>
    <property type="match status" value="1"/>
</dbReference>
<dbReference type="GO" id="GO:0042398">
    <property type="term" value="P:modified amino acid biosynthetic process"/>
    <property type="evidence" value="ECO:0007669"/>
    <property type="project" value="InterPro"/>
</dbReference>
<keyword evidence="2 4" id="KW-0547">Nucleotide-binding</keyword>
<comment type="caution">
    <text evidence="5">The sequence shown here is derived from an EMBL/GenBank/DDBJ whole genome shotgun (WGS) entry which is preliminary data.</text>
</comment>
<comment type="similarity">
    <text evidence="4">Belongs to the glutamate--cysteine ligase type 2 family. YbdK subfamily.</text>
</comment>
<evidence type="ECO:0000256" key="4">
    <source>
        <dbReference type="HAMAP-Rule" id="MF_01609"/>
    </source>
</evidence>
<dbReference type="EC" id="6.3.2.2" evidence="4"/>
<sequence length="378" mass="42926">MAHRFTIGVEEEFQIIDPATCELRSHVSQLISQASPDIAEQVRPELHQSIVETGTRICDSVSDLRIEMHRTRGELVAAAERAGLQVAAAGTHPFSSWIDQVISPGERYQHIVEEMGQLARSLLIFGMHVHVAMPDRQTTIDLMNGVRYFLPHLLALSTSSPFWMGRNTGLKSFRTTVFRRFPRTGVPEQFESWSAYENFVNLLVKLHCIDNGKKIWWDVRPHPMFGTLEFRMFDVCTKVEEAVAIAALAQAIIVKLHRLYTLNQGWRLYRRALIEENKWRAARYGIDGKLIDFGKEAEVDMRQLIPELMQLVDDVVDDLGSRSAVEYVHTILKEGTSADRQLRVYRETGDSKAVVRHLVAETRAGVTEPRPSSAHAVN</sequence>
<evidence type="ECO:0000256" key="1">
    <source>
        <dbReference type="ARBA" id="ARBA00022598"/>
    </source>
</evidence>
<protein>
    <recommendedName>
        <fullName evidence="4">Putative glutamate--cysteine ligase 2</fullName>
        <ecNumber evidence="4">6.3.2.2</ecNumber>
    </recommendedName>
    <alternativeName>
        <fullName evidence="4">Gamma-glutamylcysteine synthetase 2</fullName>
        <shortName evidence="4">GCS 2</shortName>
        <shortName evidence="4">Gamma-GCS 2</shortName>
    </alternativeName>
</protein>
<dbReference type="PANTHER" id="PTHR36510:SF1">
    <property type="entry name" value="GLUTAMATE--CYSTEINE LIGASE 2-RELATED"/>
    <property type="match status" value="1"/>
</dbReference>
<gene>
    <name evidence="5" type="ORF">HRJ53_14375</name>
</gene>
<dbReference type="EMBL" id="JACDQQ010001381">
    <property type="protein sequence ID" value="MBA0086169.1"/>
    <property type="molecule type" value="Genomic_DNA"/>
</dbReference>
<dbReference type="Proteomes" id="UP000567293">
    <property type="component" value="Unassembled WGS sequence"/>
</dbReference>
<evidence type="ECO:0000313" key="6">
    <source>
        <dbReference type="Proteomes" id="UP000567293"/>
    </source>
</evidence>
<organism evidence="5 6">
    <name type="scientific">Candidatus Acidiferrum panamense</name>
    <dbReference type="NCBI Taxonomy" id="2741543"/>
    <lineage>
        <taxon>Bacteria</taxon>
        <taxon>Pseudomonadati</taxon>
        <taxon>Acidobacteriota</taxon>
        <taxon>Terriglobia</taxon>
        <taxon>Candidatus Acidiferrales</taxon>
        <taxon>Candidatus Acidiferrum</taxon>
    </lineage>
</organism>
<evidence type="ECO:0000313" key="5">
    <source>
        <dbReference type="EMBL" id="MBA0086169.1"/>
    </source>
</evidence>
<dbReference type="SUPFAM" id="SSF55931">
    <property type="entry name" value="Glutamine synthetase/guanido kinase"/>
    <property type="match status" value="1"/>
</dbReference>
<comment type="catalytic activity">
    <reaction evidence="4">
        <text>L-cysteine + L-glutamate + ATP = gamma-L-glutamyl-L-cysteine + ADP + phosphate + H(+)</text>
        <dbReference type="Rhea" id="RHEA:13285"/>
        <dbReference type="ChEBI" id="CHEBI:15378"/>
        <dbReference type="ChEBI" id="CHEBI:29985"/>
        <dbReference type="ChEBI" id="CHEBI:30616"/>
        <dbReference type="ChEBI" id="CHEBI:35235"/>
        <dbReference type="ChEBI" id="CHEBI:43474"/>
        <dbReference type="ChEBI" id="CHEBI:58173"/>
        <dbReference type="ChEBI" id="CHEBI:456216"/>
        <dbReference type="EC" id="6.3.2.2"/>
    </reaction>
</comment>
<dbReference type="HAMAP" id="MF_01609">
    <property type="entry name" value="Glu_cys_ligase_2"/>
    <property type="match status" value="1"/>
</dbReference>
<dbReference type="InterPro" id="IPR014746">
    <property type="entry name" value="Gln_synth/guanido_kin_cat_dom"/>
</dbReference>
<keyword evidence="3 4" id="KW-0067">ATP-binding</keyword>
<dbReference type="NCBIfam" id="NF010039">
    <property type="entry name" value="PRK13515.1"/>
    <property type="match status" value="1"/>
</dbReference>
<name>A0A7V8NRF4_9BACT</name>
<accession>A0A7V8NRF4</accession>
<dbReference type="AlphaFoldDB" id="A0A7V8NRF4"/>
<comment type="function">
    <text evidence="4">ATP-dependent carboxylate-amine ligase which exhibits weak glutamate--cysteine ligase activity.</text>
</comment>
<dbReference type="InterPro" id="IPR006336">
    <property type="entry name" value="GCS2"/>
</dbReference>